<feature type="domain" description="DUF7730" evidence="1">
    <location>
        <begin position="6"/>
        <end position="210"/>
    </location>
</feature>
<name>A0ABR4I057_9EURO</name>
<gene>
    <name evidence="2" type="ORF">BJX63DRAFT_380374</name>
</gene>
<dbReference type="Pfam" id="PF24864">
    <property type="entry name" value="DUF7730"/>
    <property type="match status" value="1"/>
</dbReference>
<reference evidence="2 3" key="1">
    <citation type="submission" date="2024-07" db="EMBL/GenBank/DDBJ databases">
        <title>Section-level genome sequencing and comparative genomics of Aspergillus sections Usti and Cavernicolus.</title>
        <authorList>
            <consortium name="Lawrence Berkeley National Laboratory"/>
            <person name="Nybo J.L."/>
            <person name="Vesth T.C."/>
            <person name="Theobald S."/>
            <person name="Frisvad J.C."/>
            <person name="Larsen T.O."/>
            <person name="Kjaerboelling I."/>
            <person name="Rothschild-Mancinelli K."/>
            <person name="Lyhne E.K."/>
            <person name="Kogle M.E."/>
            <person name="Barry K."/>
            <person name="Clum A."/>
            <person name="Na H."/>
            <person name="Ledsgaard L."/>
            <person name="Lin J."/>
            <person name="Lipzen A."/>
            <person name="Kuo A."/>
            <person name="Riley R."/>
            <person name="Mondo S."/>
            <person name="Labutti K."/>
            <person name="Haridas S."/>
            <person name="Pangalinan J."/>
            <person name="Salamov A.A."/>
            <person name="Simmons B.A."/>
            <person name="Magnuson J.K."/>
            <person name="Chen J."/>
            <person name="Drula E."/>
            <person name="Henrissat B."/>
            <person name="Wiebenga A."/>
            <person name="Lubbers R.J."/>
            <person name="Gomes A.C."/>
            <person name="Makela M.R."/>
            <person name="Stajich J."/>
            <person name="Grigoriev I.V."/>
            <person name="Mortensen U.H."/>
            <person name="De Vries R.P."/>
            <person name="Baker S.E."/>
            <person name="Andersen M.R."/>
        </authorList>
    </citation>
    <scope>NUCLEOTIDE SEQUENCE [LARGE SCALE GENOMIC DNA]</scope>
    <source>
        <strain evidence="2 3">CBS 588.65</strain>
    </source>
</reference>
<dbReference type="Proteomes" id="UP001610334">
    <property type="component" value="Unassembled WGS sequence"/>
</dbReference>
<accession>A0ABR4I057</accession>
<keyword evidence="3" id="KW-1185">Reference proteome</keyword>
<evidence type="ECO:0000313" key="2">
    <source>
        <dbReference type="EMBL" id="KAL2820288.1"/>
    </source>
</evidence>
<comment type="caution">
    <text evidence="2">The sequence shown here is derived from an EMBL/GenBank/DDBJ whole genome shotgun (WGS) entry which is preliminary data.</text>
</comment>
<protein>
    <recommendedName>
        <fullName evidence="1">DUF7730 domain-containing protein</fullName>
    </recommendedName>
</protein>
<dbReference type="InterPro" id="IPR056632">
    <property type="entry name" value="DUF7730"/>
</dbReference>
<dbReference type="EMBL" id="JBFXLT010000007">
    <property type="protein sequence ID" value="KAL2820288.1"/>
    <property type="molecule type" value="Genomic_DNA"/>
</dbReference>
<sequence>MVRQPHPQQQSLFFKLPPELRQMVYREVLIPRAPIHVRRTHRRLCSTPCRGVPHSQYCAQLMAADGTVARRLQDEAPHRDKILPLLRTCRGIYFEAVDLIYTANTLLFEDLATLSAFPRCVTPDRLSSIQRVRLDIFPYKDENTIRTGWQSAIDALVAMHGLVDLTMRIHWAENLSRWELHRDSLLGPLKGVTVGRKFVVELPPSADLERNVDGVDGDVPYTIVANADLQIPHYSRCDWWWSGKQPRWIPPW</sequence>
<organism evidence="2 3">
    <name type="scientific">Aspergillus granulosus</name>
    <dbReference type="NCBI Taxonomy" id="176169"/>
    <lineage>
        <taxon>Eukaryota</taxon>
        <taxon>Fungi</taxon>
        <taxon>Dikarya</taxon>
        <taxon>Ascomycota</taxon>
        <taxon>Pezizomycotina</taxon>
        <taxon>Eurotiomycetes</taxon>
        <taxon>Eurotiomycetidae</taxon>
        <taxon>Eurotiales</taxon>
        <taxon>Aspergillaceae</taxon>
        <taxon>Aspergillus</taxon>
        <taxon>Aspergillus subgen. Nidulantes</taxon>
    </lineage>
</organism>
<evidence type="ECO:0000313" key="3">
    <source>
        <dbReference type="Proteomes" id="UP001610334"/>
    </source>
</evidence>
<dbReference type="PANTHER" id="PTHR38790">
    <property type="entry name" value="2EXR DOMAIN-CONTAINING PROTEIN-RELATED"/>
    <property type="match status" value="1"/>
</dbReference>
<proteinExistence type="predicted"/>
<evidence type="ECO:0000259" key="1">
    <source>
        <dbReference type="Pfam" id="PF24864"/>
    </source>
</evidence>